<evidence type="ECO:0000313" key="14">
    <source>
        <dbReference type="Proteomes" id="UP001266357"/>
    </source>
</evidence>
<name>A0ABU3A3F9_9GAMM</name>
<evidence type="ECO:0000256" key="1">
    <source>
        <dbReference type="ARBA" id="ARBA00004571"/>
    </source>
</evidence>
<evidence type="ECO:0000256" key="4">
    <source>
        <dbReference type="ARBA" id="ARBA00022692"/>
    </source>
</evidence>
<dbReference type="PROSITE" id="PS52016">
    <property type="entry name" value="TONB_DEPENDENT_REC_3"/>
    <property type="match status" value="1"/>
</dbReference>
<comment type="similarity">
    <text evidence="8 9">Belongs to the TonB-dependent receptor family.</text>
</comment>
<feature type="domain" description="TonB-dependent receptor-like beta-barrel" evidence="11">
    <location>
        <begin position="489"/>
        <end position="898"/>
    </location>
</feature>
<evidence type="ECO:0000256" key="8">
    <source>
        <dbReference type="PROSITE-ProRule" id="PRU01360"/>
    </source>
</evidence>
<dbReference type="SUPFAM" id="SSF49464">
    <property type="entry name" value="Carboxypeptidase regulatory domain-like"/>
    <property type="match status" value="1"/>
</dbReference>
<dbReference type="Pfam" id="PF07715">
    <property type="entry name" value="Plug"/>
    <property type="match status" value="1"/>
</dbReference>
<dbReference type="SUPFAM" id="SSF56935">
    <property type="entry name" value="Porins"/>
    <property type="match status" value="1"/>
</dbReference>
<evidence type="ECO:0000256" key="6">
    <source>
        <dbReference type="ARBA" id="ARBA00023136"/>
    </source>
</evidence>
<protein>
    <submittedName>
        <fullName evidence="13">TonB-dependent receptor</fullName>
    </submittedName>
</protein>
<evidence type="ECO:0000256" key="9">
    <source>
        <dbReference type="RuleBase" id="RU003357"/>
    </source>
</evidence>
<proteinExistence type="inferred from homology"/>
<keyword evidence="13" id="KW-0675">Receptor</keyword>
<evidence type="ECO:0000256" key="2">
    <source>
        <dbReference type="ARBA" id="ARBA00022448"/>
    </source>
</evidence>
<feature type="chain" id="PRO_5045450486" evidence="10">
    <location>
        <begin position="31"/>
        <end position="932"/>
    </location>
</feature>
<dbReference type="InterPro" id="IPR036942">
    <property type="entry name" value="Beta-barrel_TonB_sf"/>
</dbReference>
<dbReference type="EMBL" id="JAVRIF010000008">
    <property type="protein sequence ID" value="MDT0604707.1"/>
    <property type="molecule type" value="Genomic_DNA"/>
</dbReference>
<dbReference type="Pfam" id="PF00593">
    <property type="entry name" value="TonB_dep_Rec_b-barrel"/>
    <property type="match status" value="1"/>
</dbReference>
<evidence type="ECO:0000256" key="3">
    <source>
        <dbReference type="ARBA" id="ARBA00022452"/>
    </source>
</evidence>
<keyword evidence="2 8" id="KW-0813">Transport</keyword>
<dbReference type="Pfam" id="PF13620">
    <property type="entry name" value="CarboxypepD_reg"/>
    <property type="match status" value="1"/>
</dbReference>
<comment type="subcellular location">
    <subcellularLocation>
        <location evidence="1 8">Cell outer membrane</location>
        <topology evidence="1 8">Multi-pass membrane protein</topology>
    </subcellularLocation>
</comment>
<dbReference type="InterPro" id="IPR008969">
    <property type="entry name" value="CarboxyPept-like_regulatory"/>
</dbReference>
<keyword evidence="6 8" id="KW-0472">Membrane</keyword>
<keyword evidence="14" id="KW-1185">Reference proteome</keyword>
<organism evidence="13 14">
    <name type="scientific">Thalassotalea castellviae</name>
    <dbReference type="NCBI Taxonomy" id="3075612"/>
    <lineage>
        <taxon>Bacteria</taxon>
        <taxon>Pseudomonadati</taxon>
        <taxon>Pseudomonadota</taxon>
        <taxon>Gammaproteobacteria</taxon>
        <taxon>Alteromonadales</taxon>
        <taxon>Colwelliaceae</taxon>
        <taxon>Thalassotalea</taxon>
    </lineage>
</organism>
<evidence type="ECO:0000256" key="7">
    <source>
        <dbReference type="ARBA" id="ARBA00023237"/>
    </source>
</evidence>
<dbReference type="InterPro" id="IPR012910">
    <property type="entry name" value="Plug_dom"/>
</dbReference>
<dbReference type="Gene3D" id="2.40.170.20">
    <property type="entry name" value="TonB-dependent receptor, beta-barrel domain"/>
    <property type="match status" value="1"/>
</dbReference>
<keyword evidence="3 8" id="KW-1134">Transmembrane beta strand</keyword>
<dbReference type="InterPro" id="IPR010104">
    <property type="entry name" value="TonB_rcpt_bac"/>
</dbReference>
<dbReference type="RefSeq" id="WP_311583306.1">
    <property type="nucleotide sequence ID" value="NZ_JAVRIF010000008.1"/>
</dbReference>
<dbReference type="Gene3D" id="2.170.130.10">
    <property type="entry name" value="TonB-dependent receptor, plug domain"/>
    <property type="match status" value="1"/>
</dbReference>
<dbReference type="CDD" id="cd01347">
    <property type="entry name" value="ligand_gated_channel"/>
    <property type="match status" value="1"/>
</dbReference>
<dbReference type="NCBIfam" id="TIGR01782">
    <property type="entry name" value="TonB-Xanth-Caul"/>
    <property type="match status" value="1"/>
</dbReference>
<feature type="domain" description="TonB-dependent receptor plug" evidence="12">
    <location>
        <begin position="139"/>
        <end position="240"/>
    </location>
</feature>
<feature type="signal peptide" evidence="10">
    <location>
        <begin position="1"/>
        <end position="30"/>
    </location>
</feature>
<keyword evidence="7 8" id="KW-0998">Cell outer membrane</keyword>
<comment type="caution">
    <text evidence="13">The sequence shown here is derived from an EMBL/GenBank/DDBJ whole genome shotgun (WGS) entry which is preliminary data.</text>
</comment>
<evidence type="ECO:0000256" key="5">
    <source>
        <dbReference type="ARBA" id="ARBA00023077"/>
    </source>
</evidence>
<dbReference type="InterPro" id="IPR000531">
    <property type="entry name" value="Beta-barrel_TonB"/>
</dbReference>
<reference evidence="13 14" key="1">
    <citation type="submission" date="2023-09" db="EMBL/GenBank/DDBJ databases">
        <authorList>
            <person name="Rey-Velasco X."/>
        </authorList>
    </citation>
    <scope>NUCLEOTIDE SEQUENCE [LARGE SCALE GENOMIC DNA]</scope>
    <source>
        <strain evidence="13 14">W431</strain>
    </source>
</reference>
<dbReference type="PANTHER" id="PTHR40980">
    <property type="entry name" value="PLUG DOMAIN-CONTAINING PROTEIN"/>
    <property type="match status" value="1"/>
</dbReference>
<sequence>MKKNHTWKNFQRTAIAIACSATLYSGNIYAQEQTFNGRITDSSNTVYFEGAKIEIKELGISVISSRDGSFRFPQLAEGEYTIEITYVGVPKVTHKIVVAANQNTAQSFVIGERSEALDNIIVYGQRAGQAGTINRQKNANKLMSIVSADTIGQSPDQNAAEALQRLPGLSIQRDQGEGRFVAIRGIDPNFNNVTINGVNVPSPESGVRSVAMDVIPSELIQSLEVSKTVTPDMDASAVGGSIEVKSLSAFDRQGRSYSATIQGSYNELMQDTSPKLSGSFTDIFDLSSGAQLGVATAFSWFERKFGSHNMEAGGGWAEFEYEDNATGDDVEAFSTEEIEQRHYQITRERLGAALNFDLHTSTTDKYFLRTLYSKFSDDEFRSRNTYKFDSGAIDLTSYSDNSAHFINAEMERDTKDRYEEQKILSLVLGGENLINQWFVEYDISYSKSSENEPDYVEAVFVGEELDLGYNATGPIPQLTQSSAAHDLNNFAMDEVVYENNLSEDESMSIKIDLSHEFVWQNHNGEFKFGLKHQARDKFTRIEATVFDGGFDDITAQKFAAPSPEYNLGNFGPSINETSLRSFVFTNKNAFEINDLDSSIDSNGGSYTSEENISAAYAMVTLDIDNWQIVTGLRYENTRFETSGNRVELIADEVNDDESVAISPWQVTKDYDHLSPSLNIKYTPSDKFVARFAYTQTIARPTFEDSAAFQLIESEVTEDDGVIETERKAEVGNPELNPYESSNFDLSLEYYPGNIGVLSAGLFHKNISNYIVLTEVQDNGQWDGFEEVIQPINGGEASLAGLELAWTKNFDSGVFISANSTFIDTDEDLPNQADTVGNLMLGYENNKFSARFSTSYRSESFQFLEGDNAVYEDTHTQIDFTAKYYINDTMQVYFNAVNLTDEPMYLYHGSTRYNYQYEEYGSSFELGFTINSL</sequence>
<keyword evidence="10" id="KW-0732">Signal</keyword>
<accession>A0ABU3A3F9</accession>
<keyword evidence="4 8" id="KW-0812">Transmembrane</keyword>
<dbReference type="InterPro" id="IPR039426">
    <property type="entry name" value="TonB-dep_rcpt-like"/>
</dbReference>
<evidence type="ECO:0000313" key="13">
    <source>
        <dbReference type="EMBL" id="MDT0604707.1"/>
    </source>
</evidence>
<evidence type="ECO:0000256" key="10">
    <source>
        <dbReference type="SAM" id="SignalP"/>
    </source>
</evidence>
<evidence type="ECO:0000259" key="12">
    <source>
        <dbReference type="Pfam" id="PF07715"/>
    </source>
</evidence>
<dbReference type="Gene3D" id="2.60.40.1120">
    <property type="entry name" value="Carboxypeptidase-like, regulatory domain"/>
    <property type="match status" value="1"/>
</dbReference>
<dbReference type="PANTHER" id="PTHR40980:SF4">
    <property type="entry name" value="TONB-DEPENDENT RECEPTOR-LIKE BETA-BARREL DOMAIN-CONTAINING PROTEIN"/>
    <property type="match status" value="1"/>
</dbReference>
<evidence type="ECO:0000259" key="11">
    <source>
        <dbReference type="Pfam" id="PF00593"/>
    </source>
</evidence>
<keyword evidence="5 9" id="KW-0798">TonB box</keyword>
<gene>
    <name evidence="13" type="ORF">RM573_13945</name>
</gene>
<dbReference type="Proteomes" id="UP001266357">
    <property type="component" value="Unassembled WGS sequence"/>
</dbReference>
<dbReference type="InterPro" id="IPR037066">
    <property type="entry name" value="Plug_dom_sf"/>
</dbReference>